<evidence type="ECO:0000313" key="3">
    <source>
        <dbReference type="Proteomes" id="UP000585638"/>
    </source>
</evidence>
<organism evidence="2 3">
    <name type="scientific">Kutzneria kofuensis</name>
    <dbReference type="NCBI Taxonomy" id="103725"/>
    <lineage>
        <taxon>Bacteria</taxon>
        <taxon>Bacillati</taxon>
        <taxon>Actinomycetota</taxon>
        <taxon>Actinomycetes</taxon>
        <taxon>Pseudonocardiales</taxon>
        <taxon>Pseudonocardiaceae</taxon>
        <taxon>Kutzneria</taxon>
    </lineage>
</organism>
<dbReference type="EMBL" id="JACHIR010000001">
    <property type="protein sequence ID" value="MBB5895704.1"/>
    <property type="molecule type" value="Genomic_DNA"/>
</dbReference>
<name>A0A7W9NKI4_9PSEU</name>
<keyword evidence="1" id="KW-0812">Transmembrane</keyword>
<dbReference type="Proteomes" id="UP000585638">
    <property type="component" value="Unassembled WGS sequence"/>
</dbReference>
<gene>
    <name evidence="2" type="ORF">BJ998_006900</name>
</gene>
<reference evidence="2 3" key="1">
    <citation type="submission" date="2020-08" db="EMBL/GenBank/DDBJ databases">
        <title>Sequencing the genomes of 1000 actinobacteria strains.</title>
        <authorList>
            <person name="Klenk H.-P."/>
        </authorList>
    </citation>
    <scope>NUCLEOTIDE SEQUENCE [LARGE SCALE GENOMIC DNA]</scope>
    <source>
        <strain evidence="2 3">DSM 43851</strain>
    </source>
</reference>
<keyword evidence="3" id="KW-1185">Reference proteome</keyword>
<keyword evidence="1" id="KW-1133">Transmembrane helix</keyword>
<keyword evidence="1" id="KW-0472">Membrane</keyword>
<evidence type="ECO:0000256" key="1">
    <source>
        <dbReference type="SAM" id="Phobius"/>
    </source>
</evidence>
<accession>A0A7W9NKI4</accession>
<dbReference type="RefSeq" id="WP_184867462.1">
    <property type="nucleotide sequence ID" value="NZ_BAAAWY010000098.1"/>
</dbReference>
<dbReference type="AlphaFoldDB" id="A0A7W9NKI4"/>
<evidence type="ECO:0000313" key="2">
    <source>
        <dbReference type="EMBL" id="MBB5895704.1"/>
    </source>
</evidence>
<sequence length="155" mass="15820">MSFQQPPFDSSTVRRGPTRRKDAWIIGGTAVGVLAMLGIGAWAVVAITSSRNQPVPQGAGSPAAAPVDPLAAAAAQQFTDALANDDVAAAKLVVCSSENPQAAGVKVPYEVRKLAVNGSTGTLVLVKHPQPGQDVDVPAVRLVKQDGGWKVCGAA</sequence>
<protein>
    <submittedName>
        <fullName evidence="2">Uncharacterized protein</fullName>
    </submittedName>
</protein>
<feature type="transmembrane region" description="Helical" evidence="1">
    <location>
        <begin position="23"/>
        <end position="45"/>
    </location>
</feature>
<comment type="caution">
    <text evidence="2">The sequence shown here is derived from an EMBL/GenBank/DDBJ whole genome shotgun (WGS) entry which is preliminary data.</text>
</comment>
<proteinExistence type="predicted"/>